<proteinExistence type="predicted"/>
<dbReference type="AlphaFoldDB" id="A0A0F4KX54"/>
<gene>
    <name evidence="3" type="ORF">JG29_02220</name>
</gene>
<dbReference type="Pfam" id="PF17389">
    <property type="entry name" value="Bac_rhamnosid6H"/>
    <property type="match status" value="1"/>
</dbReference>
<evidence type="ECO:0000313" key="4">
    <source>
        <dbReference type="Proteomes" id="UP000033695"/>
    </source>
</evidence>
<dbReference type="InterPro" id="IPR035396">
    <property type="entry name" value="Bac_rhamnosid6H"/>
</dbReference>
<dbReference type="PANTHER" id="PTHR34987:SF4">
    <property type="entry name" value="ALPHA-L-RHAMNOSIDASE C-TERMINAL DOMAIN-CONTAINING PROTEIN"/>
    <property type="match status" value="1"/>
</dbReference>
<dbReference type="InterPro" id="IPR008928">
    <property type="entry name" value="6-hairpin_glycosidase_sf"/>
</dbReference>
<dbReference type="InterPro" id="IPR049164">
    <property type="entry name" value="Glyco_hydro_78_N"/>
</dbReference>
<dbReference type="PANTHER" id="PTHR34987">
    <property type="entry name" value="C, PUTATIVE (AFU_ORTHOLOGUE AFUA_3G02880)-RELATED"/>
    <property type="match status" value="1"/>
</dbReference>
<dbReference type="Pfam" id="PF21104">
    <property type="entry name" value="Glyco_hydro_78_N"/>
    <property type="match status" value="1"/>
</dbReference>
<dbReference type="EMBL" id="JXBZ01000002">
    <property type="protein sequence ID" value="KJY51177.1"/>
    <property type="molecule type" value="Genomic_DNA"/>
</dbReference>
<name>A0A0F4KX54_9LACO</name>
<dbReference type="GO" id="GO:0005975">
    <property type="term" value="P:carbohydrate metabolic process"/>
    <property type="evidence" value="ECO:0007669"/>
    <property type="project" value="InterPro"/>
</dbReference>
<dbReference type="InterPro" id="IPR012341">
    <property type="entry name" value="6hp_glycosidase-like_sf"/>
</dbReference>
<reference evidence="3 4" key="1">
    <citation type="submission" date="2014-12" db="EMBL/GenBank/DDBJ databases">
        <title>Comparative genomics of the lactic acid bacteria isolated from the honey bee gut.</title>
        <authorList>
            <person name="Ellegaard K.M."/>
            <person name="Tamarit D."/>
            <person name="Javelind E."/>
            <person name="Olofsson T."/>
            <person name="Andersson S.G."/>
            <person name="Vasquez A."/>
        </authorList>
    </citation>
    <scope>NUCLEOTIDE SEQUENCE [LARGE SCALE GENOMIC DNA]</scope>
    <source>
        <strain evidence="3 4">Hon2</strain>
    </source>
</reference>
<evidence type="ECO:0000259" key="1">
    <source>
        <dbReference type="Pfam" id="PF17389"/>
    </source>
</evidence>
<sequence length="519" mass="59567">MTQVKSSIMQKNDNFYKIANQNKPHIYNEKIPLQRLIQLKPDDTKFGGVKVSESDVDKQFLSKKDLNKGDKIILDFGQHCVGKLNLHIESHGEPMDSPLYLHLKLAELPAELVIDSASYHGWISSSWIQEEYIHIDELPCDLKLPRRYAFRYVEIEVKDTSSKWSARISNPFVISESAVTMDAVAPLKIADKTLEKIDAVSIKTLHDCMQDVFEDGPKRDRRLWLGDLRLQALANYQTFKDYGLVKRCLYLFGGSITTDNRIPADVFIQPKITPDSVFLLDYSLLFVAVLKDYFWETKDQDTLNDLYPIAKRTVNEALNYVDDSGILEACDSWKLFVDWSKEIDKKVSGQAILIYALKQLVQLADIQSDPDLNFYQQKISTLSANSVNKLFDQQKGLFVSNGQLNIASQVWMVLAHVLPDEENKKLMDKSITTFFPIKGIATPYMYHHIAQALLESDHRTEAVQLIKDYWGKMIELGADTFWEAFEPDNLNFSPYGSLIINSYCHAWSCTPTYLIRKYL</sequence>
<feature type="domain" description="Glycosyl hydrolase family 78 alpha-rhamnosidase N-terminal" evidence="2">
    <location>
        <begin position="34"/>
        <end position="171"/>
    </location>
</feature>
<organism evidence="3 4">
    <name type="scientific">Bombilactobacillus mellis</name>
    <dbReference type="NCBI Taxonomy" id="1218508"/>
    <lineage>
        <taxon>Bacteria</taxon>
        <taxon>Bacillati</taxon>
        <taxon>Bacillota</taxon>
        <taxon>Bacilli</taxon>
        <taxon>Lactobacillales</taxon>
        <taxon>Lactobacillaceae</taxon>
        <taxon>Bombilactobacillus</taxon>
    </lineage>
</organism>
<dbReference type="PATRIC" id="fig|1218508.4.peg.229"/>
<dbReference type="STRING" id="1218508.JG29_02220"/>
<dbReference type="Proteomes" id="UP000033695">
    <property type="component" value="Unassembled WGS sequence"/>
</dbReference>
<dbReference type="Gene3D" id="1.50.10.10">
    <property type="match status" value="1"/>
</dbReference>
<comment type="caution">
    <text evidence="3">The sequence shown here is derived from an EMBL/GenBank/DDBJ whole genome shotgun (WGS) entry which is preliminary data.</text>
</comment>
<protein>
    <submittedName>
        <fullName evidence="3">Putative Alpha-L-rhamnosidase (Putative)</fullName>
    </submittedName>
</protein>
<evidence type="ECO:0000313" key="3">
    <source>
        <dbReference type="EMBL" id="KJY51177.1"/>
    </source>
</evidence>
<dbReference type="RefSeq" id="WP_232297070.1">
    <property type="nucleotide sequence ID" value="NZ_JBHTHW010000004.1"/>
</dbReference>
<dbReference type="HOGENOM" id="CLU_039489_0_0_9"/>
<evidence type="ECO:0000259" key="2">
    <source>
        <dbReference type="Pfam" id="PF21104"/>
    </source>
</evidence>
<keyword evidence="4" id="KW-1185">Reference proteome</keyword>
<accession>A0A0F4KX54</accession>
<dbReference type="SUPFAM" id="SSF48208">
    <property type="entry name" value="Six-hairpin glycosidases"/>
    <property type="match status" value="1"/>
</dbReference>
<feature type="domain" description="Alpha-L-rhamnosidase six-hairpin glycosidase" evidence="1">
    <location>
        <begin position="187"/>
        <end position="515"/>
    </location>
</feature>